<dbReference type="EMBL" id="MT143709">
    <property type="protein sequence ID" value="QJB01463.1"/>
    <property type="molecule type" value="Genomic_DNA"/>
</dbReference>
<proteinExistence type="predicted"/>
<organism evidence="1">
    <name type="scientific">viral metagenome</name>
    <dbReference type="NCBI Taxonomy" id="1070528"/>
    <lineage>
        <taxon>unclassified sequences</taxon>
        <taxon>metagenomes</taxon>
        <taxon>organismal metagenomes</taxon>
    </lineage>
</organism>
<evidence type="ECO:0000313" key="1">
    <source>
        <dbReference type="EMBL" id="QJB01463.1"/>
    </source>
</evidence>
<dbReference type="AlphaFoldDB" id="A0A6M3M6U4"/>
<protein>
    <submittedName>
        <fullName evidence="1">Uncharacterized protein</fullName>
    </submittedName>
</protein>
<reference evidence="1" key="1">
    <citation type="submission" date="2020-03" db="EMBL/GenBank/DDBJ databases">
        <title>The deep terrestrial virosphere.</title>
        <authorList>
            <person name="Holmfeldt K."/>
            <person name="Nilsson E."/>
            <person name="Simone D."/>
            <person name="Lopez-Fernandez M."/>
            <person name="Wu X."/>
            <person name="de Brujin I."/>
            <person name="Lundin D."/>
            <person name="Andersson A."/>
            <person name="Bertilsson S."/>
            <person name="Dopson M."/>
        </authorList>
    </citation>
    <scope>NUCLEOTIDE SEQUENCE</scope>
    <source>
        <strain evidence="1">MM171A00102</strain>
        <strain evidence="2">MM171B00096</strain>
    </source>
</reference>
<accession>A0A6M3M6U4</accession>
<evidence type="ECO:0000313" key="2">
    <source>
        <dbReference type="EMBL" id="QJH92514.1"/>
    </source>
</evidence>
<name>A0A6M3M6U4_9ZZZZ</name>
<dbReference type="EMBL" id="MT143896">
    <property type="protein sequence ID" value="QJH92514.1"/>
    <property type="molecule type" value="Genomic_DNA"/>
</dbReference>
<sequence>MANRLVIRYYPVDGDWSSAQDQTGSFGLAIHLSPVLGLYDTHPQTMGVAGSESLYSDLVKSSDSGEYWDGQYATVINFSTYGMVPGDFVEKEVYLLQEDRTTIIPVDDSTLPLDAIVAGLGPGPGVWWGDPAVVGAAEQATASYAGGALEFGIYVDDVYTPSAAVWVRGSFFQPKSDGTSWTGAPIPEATPDSYYFEEYGVSGSQVLKVRLTLGPPSGFWTQFTRSRETIT</sequence>
<gene>
    <name evidence="1" type="ORF">MM171A00102_0022</name>
    <name evidence="2" type="ORF">MM171B00096_0076</name>
</gene>